<evidence type="ECO:0000313" key="8">
    <source>
        <dbReference type="EMBL" id="KAK9154345.1"/>
    </source>
</evidence>
<dbReference type="InterPro" id="IPR026971">
    <property type="entry name" value="CND1/NCAPD3"/>
</dbReference>
<comment type="caution">
    <text evidence="8">The sequence shown here is derived from an EMBL/GenBank/DDBJ whole genome shotgun (WGS) entry which is preliminary data.</text>
</comment>
<keyword evidence="9" id="KW-1185">Reference proteome</keyword>
<evidence type="ECO:0000256" key="1">
    <source>
        <dbReference type="ARBA" id="ARBA00004123"/>
    </source>
</evidence>
<proteinExistence type="predicted"/>
<dbReference type="AlphaFoldDB" id="A0AAP0PTM3"/>
<dbReference type="GO" id="GO:0006457">
    <property type="term" value="P:protein folding"/>
    <property type="evidence" value="ECO:0007669"/>
    <property type="project" value="InterPro"/>
</dbReference>
<dbReference type="GO" id="GO:0051301">
    <property type="term" value="P:cell division"/>
    <property type="evidence" value="ECO:0007669"/>
    <property type="project" value="UniProtKB-KW"/>
</dbReference>
<dbReference type="Pfam" id="PF12717">
    <property type="entry name" value="Cnd1"/>
    <property type="match status" value="1"/>
</dbReference>
<sequence length="256" mass="29499">MYARLRDPSPSVRKNAVLVLSHLILNDMMKVKGYINEMAILIEDEDERISSLAKLFFHELSKKGGNPIYNLLPDILGRLSNQDMVKEVFCNITQFLISSIKKDKQMEALVEKLCHRFNGVTDAKQWEYISYCLSQLSFTEKGMKKLMESFKIYQHVLCEDSVMENFKNIIRQLCTGEYRKAGIPVGYKGCQFHRVIKDFMIQAGDFVKIRKNKRQTARNAQLHQQKVTSLEGLVTSSENTEDAKGHSSQGECLNRY</sequence>
<dbReference type="GO" id="GO:0000779">
    <property type="term" value="C:condensed chromosome, centromeric region"/>
    <property type="evidence" value="ECO:0007669"/>
    <property type="project" value="TreeGrafter"/>
</dbReference>
<dbReference type="Pfam" id="PF00160">
    <property type="entry name" value="Pro_isomerase"/>
    <property type="match status" value="1"/>
</dbReference>
<dbReference type="GO" id="GO:0005634">
    <property type="term" value="C:nucleus"/>
    <property type="evidence" value="ECO:0007669"/>
    <property type="project" value="UniProtKB-SubCell"/>
</dbReference>
<dbReference type="InterPro" id="IPR002130">
    <property type="entry name" value="Cyclophilin-type_PPIase_dom"/>
</dbReference>
<reference evidence="8 9" key="1">
    <citation type="submission" date="2024-01" db="EMBL/GenBank/DDBJ databases">
        <title>Genome assemblies of Stephania.</title>
        <authorList>
            <person name="Yang L."/>
        </authorList>
    </citation>
    <scope>NUCLEOTIDE SEQUENCE [LARGE SCALE GENOMIC DNA]</scope>
    <source>
        <strain evidence="8">QJT</strain>
        <tissue evidence="8">Leaf</tissue>
    </source>
</reference>
<evidence type="ECO:0000256" key="2">
    <source>
        <dbReference type="ARBA" id="ARBA00022618"/>
    </source>
</evidence>
<dbReference type="Proteomes" id="UP001417504">
    <property type="component" value="Unassembled WGS sequence"/>
</dbReference>
<dbReference type="InterPro" id="IPR029000">
    <property type="entry name" value="Cyclophilin-like_dom_sf"/>
</dbReference>
<protein>
    <recommendedName>
        <fullName evidence="7">PPIase cyclophilin-type domain-containing protein</fullName>
    </recommendedName>
</protein>
<dbReference type="PANTHER" id="PTHR14222">
    <property type="entry name" value="CONDENSIN"/>
    <property type="match status" value="1"/>
</dbReference>
<dbReference type="Gene3D" id="2.40.100.10">
    <property type="entry name" value="Cyclophilin-like"/>
    <property type="match status" value="1"/>
</dbReference>
<feature type="region of interest" description="Disordered" evidence="6">
    <location>
        <begin position="237"/>
        <end position="256"/>
    </location>
</feature>
<feature type="domain" description="PPIase cyclophilin-type" evidence="7">
    <location>
        <begin position="170"/>
        <end position="249"/>
    </location>
</feature>
<dbReference type="GO" id="GO:0042393">
    <property type="term" value="F:histone binding"/>
    <property type="evidence" value="ECO:0007669"/>
    <property type="project" value="TreeGrafter"/>
</dbReference>
<dbReference type="InterPro" id="IPR020892">
    <property type="entry name" value="Cyclophilin-type_PPIase_CS"/>
</dbReference>
<evidence type="ECO:0000259" key="7">
    <source>
        <dbReference type="PROSITE" id="PS50072"/>
    </source>
</evidence>
<evidence type="ECO:0000256" key="5">
    <source>
        <dbReference type="ARBA" id="ARBA00023306"/>
    </source>
</evidence>
<keyword evidence="3" id="KW-0498">Mitosis</keyword>
<dbReference type="GO" id="GO:0003755">
    <property type="term" value="F:peptidyl-prolyl cis-trans isomerase activity"/>
    <property type="evidence" value="ECO:0007669"/>
    <property type="project" value="InterPro"/>
</dbReference>
<gene>
    <name evidence="8" type="ORF">Sjap_001825</name>
</gene>
<comment type="subcellular location">
    <subcellularLocation>
        <location evidence="1">Nucleus</location>
    </subcellularLocation>
</comment>
<organism evidence="8 9">
    <name type="scientific">Stephania japonica</name>
    <dbReference type="NCBI Taxonomy" id="461633"/>
    <lineage>
        <taxon>Eukaryota</taxon>
        <taxon>Viridiplantae</taxon>
        <taxon>Streptophyta</taxon>
        <taxon>Embryophyta</taxon>
        <taxon>Tracheophyta</taxon>
        <taxon>Spermatophyta</taxon>
        <taxon>Magnoliopsida</taxon>
        <taxon>Ranunculales</taxon>
        <taxon>Menispermaceae</taxon>
        <taxon>Menispermoideae</taxon>
        <taxon>Cissampelideae</taxon>
        <taxon>Stephania</taxon>
    </lineage>
</organism>
<keyword evidence="4" id="KW-0539">Nucleus</keyword>
<dbReference type="SUPFAM" id="SSF48371">
    <property type="entry name" value="ARM repeat"/>
    <property type="match status" value="1"/>
</dbReference>
<name>A0AAP0PTM3_9MAGN</name>
<keyword evidence="2" id="KW-0132">Cell division</keyword>
<dbReference type="InterPro" id="IPR032682">
    <property type="entry name" value="Cnd1_C"/>
</dbReference>
<keyword evidence="5" id="KW-0131">Cell cycle</keyword>
<dbReference type="SUPFAM" id="SSF50891">
    <property type="entry name" value="Cyclophilin-like"/>
    <property type="match status" value="1"/>
</dbReference>
<dbReference type="GO" id="GO:0000796">
    <property type="term" value="C:condensin complex"/>
    <property type="evidence" value="ECO:0007669"/>
    <property type="project" value="TreeGrafter"/>
</dbReference>
<dbReference type="PANTHER" id="PTHR14222:SF2">
    <property type="entry name" value="CONDENSIN COMPLEX SUBUNIT 1"/>
    <property type="match status" value="1"/>
</dbReference>
<accession>A0AAP0PTM3</accession>
<dbReference type="PROSITE" id="PS50072">
    <property type="entry name" value="CSA_PPIASE_2"/>
    <property type="match status" value="1"/>
</dbReference>
<feature type="compositionally biased region" description="Polar residues" evidence="6">
    <location>
        <begin position="246"/>
        <end position="256"/>
    </location>
</feature>
<evidence type="ECO:0000256" key="4">
    <source>
        <dbReference type="ARBA" id="ARBA00023242"/>
    </source>
</evidence>
<evidence type="ECO:0000256" key="3">
    <source>
        <dbReference type="ARBA" id="ARBA00022776"/>
    </source>
</evidence>
<dbReference type="GO" id="GO:0010032">
    <property type="term" value="P:meiotic chromosome condensation"/>
    <property type="evidence" value="ECO:0007669"/>
    <property type="project" value="TreeGrafter"/>
</dbReference>
<evidence type="ECO:0000256" key="6">
    <source>
        <dbReference type="SAM" id="MobiDB-lite"/>
    </source>
</evidence>
<dbReference type="PROSITE" id="PS00170">
    <property type="entry name" value="CSA_PPIASE_1"/>
    <property type="match status" value="1"/>
</dbReference>
<evidence type="ECO:0000313" key="9">
    <source>
        <dbReference type="Proteomes" id="UP001417504"/>
    </source>
</evidence>
<dbReference type="InterPro" id="IPR016024">
    <property type="entry name" value="ARM-type_fold"/>
</dbReference>
<dbReference type="EMBL" id="JBBNAE010000001">
    <property type="protein sequence ID" value="KAK9154345.1"/>
    <property type="molecule type" value="Genomic_DNA"/>
</dbReference>
<dbReference type="GO" id="GO:0007076">
    <property type="term" value="P:mitotic chromosome condensation"/>
    <property type="evidence" value="ECO:0007669"/>
    <property type="project" value="InterPro"/>
</dbReference>